<keyword evidence="2" id="KW-0067">ATP-binding</keyword>
<evidence type="ECO:0000313" key="3">
    <source>
        <dbReference type="Proteomes" id="UP000002601"/>
    </source>
</evidence>
<keyword evidence="2" id="KW-0547">Nucleotide-binding</keyword>
<dbReference type="GO" id="GO:0016887">
    <property type="term" value="F:ATP hydrolysis activity"/>
    <property type="evidence" value="ECO:0007669"/>
    <property type="project" value="InterPro"/>
</dbReference>
<dbReference type="InterPro" id="IPR003959">
    <property type="entry name" value="ATPase_AAA_core"/>
</dbReference>
<evidence type="ECO:0000313" key="2">
    <source>
        <dbReference type="EMBL" id="ACS79476.1"/>
    </source>
</evidence>
<proteinExistence type="predicted"/>
<dbReference type="EMBL" id="CP001649">
    <property type="protein sequence ID" value="ACS79476.1"/>
    <property type="molecule type" value="Genomic_DNA"/>
</dbReference>
<dbReference type="HOGENOM" id="CLU_045089_0_0_7"/>
<dbReference type="STRING" id="526222.Desal_1414"/>
<dbReference type="InterPro" id="IPR051396">
    <property type="entry name" value="Bact_Antivir_Def_Nuclease"/>
</dbReference>
<dbReference type="OrthoDB" id="9815944at2"/>
<dbReference type="KEGG" id="dsa:Desal_1414"/>
<dbReference type="RefSeq" id="WP_015851294.1">
    <property type="nucleotide sequence ID" value="NC_012881.1"/>
</dbReference>
<dbReference type="Gene3D" id="3.40.50.300">
    <property type="entry name" value="P-loop containing nucleotide triphosphate hydrolases"/>
    <property type="match status" value="2"/>
</dbReference>
<dbReference type="PANTHER" id="PTHR43581">
    <property type="entry name" value="ATP/GTP PHOSPHATASE"/>
    <property type="match status" value="1"/>
</dbReference>
<gene>
    <name evidence="2" type="ordered locus">Desal_1414</name>
</gene>
<reference evidence="2 3" key="1">
    <citation type="submission" date="2009-06" db="EMBL/GenBank/DDBJ databases">
        <title>Complete sequence of Desulfovibrio salexigens DSM 2638.</title>
        <authorList>
            <consortium name="US DOE Joint Genome Institute"/>
            <person name="Lucas S."/>
            <person name="Copeland A."/>
            <person name="Lapidus A."/>
            <person name="Glavina del Rio T."/>
            <person name="Tice H."/>
            <person name="Bruce D."/>
            <person name="Goodwin L."/>
            <person name="Pitluck S."/>
            <person name="Munk A.C."/>
            <person name="Brettin T."/>
            <person name="Detter J.C."/>
            <person name="Han C."/>
            <person name="Tapia R."/>
            <person name="Larimer F."/>
            <person name="Land M."/>
            <person name="Hauser L."/>
            <person name="Kyrpides N."/>
            <person name="Anderson I."/>
            <person name="Wall J.D."/>
            <person name="Arkin A.P."/>
            <person name="Dehal P."/>
            <person name="Chivian D."/>
            <person name="Giles B."/>
            <person name="Hazen T.C."/>
        </authorList>
    </citation>
    <scope>NUCLEOTIDE SEQUENCE [LARGE SCALE GENOMIC DNA]</scope>
    <source>
        <strain evidence="3">ATCC 14822 / DSM 2638 / NCIMB 8403 / VKM B-1763</strain>
    </source>
</reference>
<organism evidence="2 3">
    <name type="scientific">Maridesulfovibrio salexigens (strain ATCC 14822 / DSM 2638 / NCIMB 8403 / VKM B-1763)</name>
    <name type="common">Desulfovibrio salexigens</name>
    <dbReference type="NCBI Taxonomy" id="526222"/>
    <lineage>
        <taxon>Bacteria</taxon>
        <taxon>Pseudomonadati</taxon>
        <taxon>Thermodesulfobacteriota</taxon>
        <taxon>Desulfovibrionia</taxon>
        <taxon>Desulfovibrionales</taxon>
        <taxon>Desulfovibrionaceae</taxon>
        <taxon>Maridesulfovibrio</taxon>
    </lineage>
</organism>
<dbReference type="Pfam" id="PF13304">
    <property type="entry name" value="AAA_21"/>
    <property type="match status" value="1"/>
</dbReference>
<evidence type="ECO:0000259" key="1">
    <source>
        <dbReference type="Pfam" id="PF13304"/>
    </source>
</evidence>
<dbReference type="Proteomes" id="UP000002601">
    <property type="component" value="Chromosome"/>
</dbReference>
<dbReference type="PANTHER" id="PTHR43581:SF2">
    <property type="entry name" value="EXCINUCLEASE ATPASE SUBUNIT"/>
    <property type="match status" value="1"/>
</dbReference>
<sequence>MLKNLKLTNFTAFSEAELNFSKGINFIIGRNGVGKSHLLKAGYVICQEKYQMGLEGESYTAKGWGWIFSKLMNTFKVMGFSHLGRKQNTDSNIYETKLEGTLFDFPDDFAKSEFSFDSETGSPISHYQPSQTVRVEASIYIPPKEILTIYPGLAQAIEDRELSFDHTYYDLAKALGRKPLKGKRLEEISDILLTIEKDVFNGGKFIEKNSQFYFEKESIGELEAPLVAEGLCKVGMLAHLLRNGSLVKGSTLFWDEPESNLNPQLLKLVAKAMTSLADYGIQVVVATHSLFLMRELDILSRQKDTDLRFFGLSETSDGVKVSQGDSIEDIDDIQSLEAELEQSDRYLSLEYGDE</sequence>
<dbReference type="GO" id="GO:0005524">
    <property type="term" value="F:ATP binding"/>
    <property type="evidence" value="ECO:0007669"/>
    <property type="project" value="UniProtKB-KW"/>
</dbReference>
<dbReference type="InterPro" id="IPR027417">
    <property type="entry name" value="P-loop_NTPase"/>
</dbReference>
<dbReference type="SUPFAM" id="SSF52540">
    <property type="entry name" value="P-loop containing nucleoside triphosphate hydrolases"/>
    <property type="match status" value="1"/>
</dbReference>
<accession>C6BRN6</accession>
<name>C6BRN6_MARSD</name>
<feature type="domain" description="ATPase AAA-type core" evidence="1">
    <location>
        <begin position="24"/>
        <end position="293"/>
    </location>
</feature>
<keyword evidence="3" id="KW-1185">Reference proteome</keyword>
<dbReference type="AlphaFoldDB" id="C6BRN6"/>
<dbReference type="eggNOG" id="COG1106">
    <property type="taxonomic scope" value="Bacteria"/>
</dbReference>
<protein>
    <submittedName>
        <fullName evidence="2">ATP-binding protein</fullName>
    </submittedName>
</protein>